<dbReference type="EC" id="2.7.7.2" evidence="14"/>
<dbReference type="Pfam" id="PF01687">
    <property type="entry name" value="Flavokinase"/>
    <property type="match status" value="1"/>
</dbReference>
<keyword evidence="5 14" id="KW-0808">Transferase</keyword>
<accession>A0A523RXQ1</accession>
<dbReference type="PIRSF" id="PIRSF004491">
    <property type="entry name" value="FAD_Synth"/>
    <property type="match status" value="1"/>
</dbReference>
<evidence type="ECO:0000256" key="11">
    <source>
        <dbReference type="ARBA" id="ARBA00023268"/>
    </source>
</evidence>
<dbReference type="UniPathway" id="UPA00276">
    <property type="reaction ID" value="UER00406"/>
</dbReference>
<keyword evidence="10 14" id="KW-0067">ATP-binding</keyword>
<evidence type="ECO:0000256" key="4">
    <source>
        <dbReference type="ARBA" id="ARBA00022643"/>
    </source>
</evidence>
<evidence type="ECO:0000313" key="17">
    <source>
        <dbReference type="Proteomes" id="UP000316360"/>
    </source>
</evidence>
<comment type="caution">
    <text evidence="16">The sequence shown here is derived from an EMBL/GenBank/DDBJ whole genome shotgun (WGS) entry which is preliminary data.</text>
</comment>
<dbReference type="InterPro" id="IPR015865">
    <property type="entry name" value="Riboflavin_kinase_bac/euk"/>
</dbReference>
<dbReference type="PANTHER" id="PTHR22749">
    <property type="entry name" value="RIBOFLAVIN KINASE/FMN ADENYLYLTRANSFERASE"/>
    <property type="match status" value="1"/>
</dbReference>
<keyword evidence="11" id="KW-0511">Multifunctional enzyme</keyword>
<sequence>MEVKEGFLQKERYKDIILTIGFYDGIHKGHQRILEEMVNQAKKRRGKTCVITFASYFDQSFFGEPLSLLTVREEKKEILAQIGIDLVIILAFTPQLASLSPYSFMKRLDQNLEIKEIIVGEDFVFGKGREGNVDWLKEKEEIFGYKLKVIPLLKIGREKLSSSLIRGWLRKGEIEKVTQWLGRYPTVLGKVVKGKRRGRNLGYPTANLELYLHKLLPGVGVYAGRITLKGKTYRGIINVGSRPTFGDTSFGVEVHILRFKGDIYEEPIKIELAARLREIEEFPSHLYLTKKLEEDSKRVERIKL</sequence>
<evidence type="ECO:0000256" key="12">
    <source>
        <dbReference type="ARBA" id="ARBA00047880"/>
    </source>
</evidence>
<dbReference type="Gene3D" id="3.40.50.620">
    <property type="entry name" value="HUPs"/>
    <property type="match status" value="1"/>
</dbReference>
<dbReference type="InterPro" id="IPR015864">
    <property type="entry name" value="FAD_synthase"/>
</dbReference>
<reference evidence="16 17" key="1">
    <citation type="submission" date="2019-03" db="EMBL/GenBank/DDBJ databases">
        <title>Metabolic potential of uncultured bacteria and archaea associated with petroleum seepage in deep-sea sediments.</title>
        <authorList>
            <person name="Dong X."/>
            <person name="Hubert C."/>
        </authorList>
    </citation>
    <scope>NUCLEOTIDE SEQUENCE [LARGE SCALE GENOMIC DNA]</scope>
    <source>
        <strain evidence="16">E44_bin7</strain>
    </source>
</reference>
<gene>
    <name evidence="16" type="ORF">E3J84_03860</name>
</gene>
<evidence type="ECO:0000256" key="10">
    <source>
        <dbReference type="ARBA" id="ARBA00022840"/>
    </source>
</evidence>
<dbReference type="CDD" id="cd02064">
    <property type="entry name" value="FAD_synthetase_N"/>
    <property type="match status" value="1"/>
</dbReference>
<evidence type="ECO:0000256" key="9">
    <source>
        <dbReference type="ARBA" id="ARBA00022827"/>
    </source>
</evidence>
<feature type="domain" description="Riboflavin kinase" evidence="15">
    <location>
        <begin position="180"/>
        <end position="304"/>
    </location>
</feature>
<evidence type="ECO:0000313" key="16">
    <source>
        <dbReference type="EMBL" id="TET10555.1"/>
    </source>
</evidence>
<keyword evidence="7 14" id="KW-0547">Nucleotide-binding</keyword>
<evidence type="ECO:0000256" key="8">
    <source>
        <dbReference type="ARBA" id="ARBA00022777"/>
    </source>
</evidence>
<comment type="similarity">
    <text evidence="14">Belongs to the ribF family.</text>
</comment>
<evidence type="ECO:0000256" key="1">
    <source>
        <dbReference type="ARBA" id="ARBA00004726"/>
    </source>
</evidence>
<dbReference type="UniPathway" id="UPA00277">
    <property type="reaction ID" value="UER00407"/>
</dbReference>
<evidence type="ECO:0000259" key="15">
    <source>
        <dbReference type="SMART" id="SM00904"/>
    </source>
</evidence>
<protein>
    <recommendedName>
        <fullName evidence="14">Riboflavin biosynthesis protein</fullName>
    </recommendedName>
    <domain>
        <recommendedName>
            <fullName evidence="14">Riboflavin kinase</fullName>
            <ecNumber evidence="14">2.7.1.26</ecNumber>
        </recommendedName>
        <alternativeName>
            <fullName evidence="14">Flavokinase</fullName>
        </alternativeName>
    </domain>
    <domain>
        <recommendedName>
            <fullName evidence="14">FMN adenylyltransferase</fullName>
            <ecNumber evidence="14">2.7.7.2</ecNumber>
        </recommendedName>
        <alternativeName>
            <fullName evidence="14">FAD pyrophosphorylase</fullName>
        </alternativeName>
        <alternativeName>
            <fullName evidence="14">FAD synthase</fullName>
        </alternativeName>
    </domain>
</protein>
<dbReference type="EC" id="2.7.1.26" evidence="14"/>
<dbReference type="InterPro" id="IPR023468">
    <property type="entry name" value="Riboflavin_kinase"/>
</dbReference>
<keyword evidence="3 14" id="KW-0285">Flavoprotein</keyword>
<dbReference type="GO" id="GO:0003919">
    <property type="term" value="F:FMN adenylyltransferase activity"/>
    <property type="evidence" value="ECO:0007669"/>
    <property type="project" value="UniProtKB-UniRule"/>
</dbReference>
<dbReference type="GO" id="GO:0005524">
    <property type="term" value="F:ATP binding"/>
    <property type="evidence" value="ECO:0007669"/>
    <property type="project" value="UniProtKB-UniRule"/>
</dbReference>
<dbReference type="PANTHER" id="PTHR22749:SF6">
    <property type="entry name" value="RIBOFLAVIN KINASE"/>
    <property type="match status" value="1"/>
</dbReference>
<proteinExistence type="inferred from homology"/>
<dbReference type="SUPFAM" id="SSF82114">
    <property type="entry name" value="Riboflavin kinase-like"/>
    <property type="match status" value="1"/>
</dbReference>
<dbReference type="InterPro" id="IPR023465">
    <property type="entry name" value="Riboflavin_kinase_dom_sf"/>
</dbReference>
<keyword evidence="4 14" id="KW-0288">FMN</keyword>
<dbReference type="NCBIfam" id="TIGR00083">
    <property type="entry name" value="ribF"/>
    <property type="match status" value="1"/>
</dbReference>
<keyword evidence="6 14" id="KW-0548">Nucleotidyltransferase</keyword>
<dbReference type="Proteomes" id="UP000316360">
    <property type="component" value="Unassembled WGS sequence"/>
</dbReference>
<dbReference type="GO" id="GO:0009231">
    <property type="term" value="P:riboflavin biosynthetic process"/>
    <property type="evidence" value="ECO:0007669"/>
    <property type="project" value="InterPro"/>
</dbReference>
<evidence type="ECO:0000256" key="2">
    <source>
        <dbReference type="ARBA" id="ARBA00005201"/>
    </source>
</evidence>
<dbReference type="Gene3D" id="2.40.30.30">
    <property type="entry name" value="Riboflavin kinase-like"/>
    <property type="match status" value="1"/>
</dbReference>
<keyword evidence="8 14" id="KW-0418">Kinase</keyword>
<dbReference type="AlphaFoldDB" id="A0A523RXQ1"/>
<dbReference type="SMART" id="SM00904">
    <property type="entry name" value="Flavokinase"/>
    <property type="match status" value="1"/>
</dbReference>
<evidence type="ECO:0000256" key="3">
    <source>
        <dbReference type="ARBA" id="ARBA00022630"/>
    </source>
</evidence>
<comment type="pathway">
    <text evidence="2 14">Cofactor biosynthesis; FMN biosynthesis; FMN from riboflavin (ATP route): step 1/1.</text>
</comment>
<comment type="catalytic activity">
    <reaction evidence="12 14">
        <text>riboflavin + ATP = FMN + ADP + H(+)</text>
        <dbReference type="Rhea" id="RHEA:14357"/>
        <dbReference type="ChEBI" id="CHEBI:15378"/>
        <dbReference type="ChEBI" id="CHEBI:30616"/>
        <dbReference type="ChEBI" id="CHEBI:57986"/>
        <dbReference type="ChEBI" id="CHEBI:58210"/>
        <dbReference type="ChEBI" id="CHEBI:456216"/>
        <dbReference type="EC" id="2.7.1.26"/>
    </reaction>
</comment>
<organism evidence="16 17">
    <name type="scientific">Aerophobetes bacterium</name>
    <dbReference type="NCBI Taxonomy" id="2030807"/>
    <lineage>
        <taxon>Bacteria</taxon>
        <taxon>Candidatus Aerophobota</taxon>
    </lineage>
</organism>
<dbReference type="GO" id="GO:0009398">
    <property type="term" value="P:FMN biosynthetic process"/>
    <property type="evidence" value="ECO:0007669"/>
    <property type="project" value="UniProtKB-UniRule"/>
</dbReference>
<evidence type="ECO:0000256" key="5">
    <source>
        <dbReference type="ARBA" id="ARBA00022679"/>
    </source>
</evidence>
<evidence type="ECO:0000256" key="14">
    <source>
        <dbReference type="PIRNR" id="PIRNR004491"/>
    </source>
</evidence>
<evidence type="ECO:0000256" key="6">
    <source>
        <dbReference type="ARBA" id="ARBA00022695"/>
    </source>
</evidence>
<name>A0A523RXQ1_UNCAE</name>
<dbReference type="InterPro" id="IPR002606">
    <property type="entry name" value="Riboflavin_kinase_bac"/>
</dbReference>
<dbReference type="Pfam" id="PF06574">
    <property type="entry name" value="FAD_syn"/>
    <property type="match status" value="1"/>
</dbReference>
<dbReference type="NCBIfam" id="NF004162">
    <property type="entry name" value="PRK05627.1-5"/>
    <property type="match status" value="1"/>
</dbReference>
<dbReference type="SUPFAM" id="SSF52374">
    <property type="entry name" value="Nucleotidylyl transferase"/>
    <property type="match status" value="1"/>
</dbReference>
<keyword evidence="9 14" id="KW-0274">FAD</keyword>
<dbReference type="EMBL" id="SOKJ01000217">
    <property type="protein sequence ID" value="TET10555.1"/>
    <property type="molecule type" value="Genomic_DNA"/>
</dbReference>
<comment type="catalytic activity">
    <reaction evidence="13 14">
        <text>FMN + ATP + H(+) = FAD + diphosphate</text>
        <dbReference type="Rhea" id="RHEA:17237"/>
        <dbReference type="ChEBI" id="CHEBI:15378"/>
        <dbReference type="ChEBI" id="CHEBI:30616"/>
        <dbReference type="ChEBI" id="CHEBI:33019"/>
        <dbReference type="ChEBI" id="CHEBI:57692"/>
        <dbReference type="ChEBI" id="CHEBI:58210"/>
        <dbReference type="EC" id="2.7.7.2"/>
    </reaction>
</comment>
<comment type="pathway">
    <text evidence="1 14">Cofactor biosynthesis; FAD biosynthesis; FAD from FMN: step 1/1.</text>
</comment>
<evidence type="ECO:0000256" key="7">
    <source>
        <dbReference type="ARBA" id="ARBA00022741"/>
    </source>
</evidence>
<dbReference type="GO" id="GO:0008531">
    <property type="term" value="F:riboflavin kinase activity"/>
    <property type="evidence" value="ECO:0007669"/>
    <property type="project" value="UniProtKB-UniRule"/>
</dbReference>
<evidence type="ECO:0000256" key="13">
    <source>
        <dbReference type="ARBA" id="ARBA00049494"/>
    </source>
</evidence>
<dbReference type="GO" id="GO:0006747">
    <property type="term" value="P:FAD biosynthetic process"/>
    <property type="evidence" value="ECO:0007669"/>
    <property type="project" value="UniProtKB-UniRule"/>
</dbReference>
<dbReference type="InterPro" id="IPR014729">
    <property type="entry name" value="Rossmann-like_a/b/a_fold"/>
</dbReference>